<evidence type="ECO:0000313" key="3">
    <source>
        <dbReference type="Proteomes" id="UP000799428"/>
    </source>
</evidence>
<organism evidence="2 3">
    <name type="scientific">Pleomassaria siparia CBS 279.74</name>
    <dbReference type="NCBI Taxonomy" id="1314801"/>
    <lineage>
        <taxon>Eukaryota</taxon>
        <taxon>Fungi</taxon>
        <taxon>Dikarya</taxon>
        <taxon>Ascomycota</taxon>
        <taxon>Pezizomycotina</taxon>
        <taxon>Dothideomycetes</taxon>
        <taxon>Pleosporomycetidae</taxon>
        <taxon>Pleosporales</taxon>
        <taxon>Pleomassariaceae</taxon>
        <taxon>Pleomassaria</taxon>
    </lineage>
</organism>
<proteinExistence type="predicted"/>
<accession>A0A6G1KHZ3</accession>
<keyword evidence="1" id="KW-0812">Transmembrane</keyword>
<protein>
    <submittedName>
        <fullName evidence="2">Uncharacterized protein</fullName>
    </submittedName>
</protein>
<feature type="transmembrane region" description="Helical" evidence="1">
    <location>
        <begin position="75"/>
        <end position="93"/>
    </location>
</feature>
<reference evidence="2" key="1">
    <citation type="journal article" date="2020" name="Stud. Mycol.">
        <title>101 Dothideomycetes genomes: a test case for predicting lifestyles and emergence of pathogens.</title>
        <authorList>
            <person name="Haridas S."/>
            <person name="Albert R."/>
            <person name="Binder M."/>
            <person name="Bloem J."/>
            <person name="Labutti K."/>
            <person name="Salamov A."/>
            <person name="Andreopoulos B."/>
            <person name="Baker S."/>
            <person name="Barry K."/>
            <person name="Bills G."/>
            <person name="Bluhm B."/>
            <person name="Cannon C."/>
            <person name="Castanera R."/>
            <person name="Culley D."/>
            <person name="Daum C."/>
            <person name="Ezra D."/>
            <person name="Gonzalez J."/>
            <person name="Henrissat B."/>
            <person name="Kuo A."/>
            <person name="Liang C."/>
            <person name="Lipzen A."/>
            <person name="Lutzoni F."/>
            <person name="Magnuson J."/>
            <person name="Mondo S."/>
            <person name="Nolan M."/>
            <person name="Ohm R."/>
            <person name="Pangilinan J."/>
            <person name="Park H.-J."/>
            <person name="Ramirez L."/>
            <person name="Alfaro M."/>
            <person name="Sun H."/>
            <person name="Tritt A."/>
            <person name="Yoshinaga Y."/>
            <person name="Zwiers L.-H."/>
            <person name="Turgeon B."/>
            <person name="Goodwin S."/>
            <person name="Spatafora J."/>
            <person name="Crous P."/>
            <person name="Grigoriev I."/>
        </authorList>
    </citation>
    <scope>NUCLEOTIDE SEQUENCE</scope>
    <source>
        <strain evidence="2">CBS 279.74</strain>
    </source>
</reference>
<keyword evidence="3" id="KW-1185">Reference proteome</keyword>
<keyword evidence="1" id="KW-0472">Membrane</keyword>
<evidence type="ECO:0000313" key="2">
    <source>
        <dbReference type="EMBL" id="KAF2712400.1"/>
    </source>
</evidence>
<feature type="transmembrane region" description="Helical" evidence="1">
    <location>
        <begin position="43"/>
        <end position="63"/>
    </location>
</feature>
<keyword evidence="1" id="KW-1133">Transmembrane helix</keyword>
<dbReference type="AlphaFoldDB" id="A0A6G1KHZ3"/>
<evidence type="ECO:0000256" key="1">
    <source>
        <dbReference type="SAM" id="Phobius"/>
    </source>
</evidence>
<sequence>MEWLSRAGRDLKLGGLKIPLGGASTHRHVLLQSAPCMPSSHTYLLSGSGCSFIIIIIDINININISPISCATSCTILLLPTVLLLPLAFFIAVSCTLRSDSLIAACRYTT</sequence>
<dbReference type="Proteomes" id="UP000799428">
    <property type="component" value="Unassembled WGS sequence"/>
</dbReference>
<dbReference type="EMBL" id="MU005766">
    <property type="protein sequence ID" value="KAF2712400.1"/>
    <property type="molecule type" value="Genomic_DNA"/>
</dbReference>
<name>A0A6G1KHZ3_9PLEO</name>
<gene>
    <name evidence="2" type="ORF">K504DRAFT_203737</name>
</gene>